<dbReference type="AlphaFoldDB" id="A0A1U7X7W6"/>
<name>A0A1U7X7W6_NICSY</name>
<evidence type="ECO:0000313" key="4">
    <source>
        <dbReference type="RefSeq" id="XP_009788187.1"/>
    </source>
</evidence>
<reference evidence="3" key="1">
    <citation type="journal article" date="2013" name="Genome Biol.">
        <title>Reference genomes and transcriptomes of Nicotiana sylvestris and Nicotiana tomentosiformis.</title>
        <authorList>
            <person name="Sierro N."/>
            <person name="Battey J.N."/>
            <person name="Ouadi S."/>
            <person name="Bovet L."/>
            <person name="Goepfert S."/>
            <person name="Bakaher N."/>
            <person name="Peitsch M.C."/>
            <person name="Ivanov N.V."/>
        </authorList>
    </citation>
    <scope>NUCLEOTIDE SEQUENCE [LARGE SCALE GENOMIC DNA]</scope>
</reference>
<dbReference type="Pfam" id="PF16206">
    <property type="entry name" value="Mon2_C"/>
    <property type="match status" value="1"/>
</dbReference>
<proteinExistence type="predicted"/>
<dbReference type="RefSeq" id="XP_009788187.1">
    <property type="nucleotide sequence ID" value="XM_009789885.1"/>
</dbReference>
<dbReference type="PANTHER" id="PTHR34199">
    <property type="entry name" value="NUMOD3 MOTIF FAMILY PROTEIN, EXPRESSED"/>
    <property type="match status" value="1"/>
</dbReference>
<evidence type="ECO:0000259" key="1">
    <source>
        <dbReference type="Pfam" id="PF09324"/>
    </source>
</evidence>
<feature type="domain" description="Mon2 C-terminal" evidence="2">
    <location>
        <begin position="114"/>
        <end position="227"/>
    </location>
</feature>
<dbReference type="PANTHER" id="PTHR34199:SF4">
    <property type="entry name" value="ARM REPEAT SUPERFAMILY PROTEIN"/>
    <property type="match status" value="1"/>
</dbReference>
<gene>
    <name evidence="4" type="primary">LOC104236041</name>
</gene>
<dbReference type="Pfam" id="PF09324">
    <property type="entry name" value="Sec7-like_HDS"/>
    <property type="match status" value="1"/>
</dbReference>
<organism evidence="3 4">
    <name type="scientific">Nicotiana sylvestris</name>
    <name type="common">Wood tobacco</name>
    <name type="synonym">South American tobacco</name>
    <dbReference type="NCBI Taxonomy" id="4096"/>
    <lineage>
        <taxon>Eukaryota</taxon>
        <taxon>Viridiplantae</taxon>
        <taxon>Streptophyta</taxon>
        <taxon>Embryophyta</taxon>
        <taxon>Tracheophyta</taxon>
        <taxon>Spermatophyta</taxon>
        <taxon>Magnoliopsida</taxon>
        <taxon>eudicotyledons</taxon>
        <taxon>Gunneridae</taxon>
        <taxon>Pentapetalae</taxon>
        <taxon>asterids</taxon>
        <taxon>lamiids</taxon>
        <taxon>Solanales</taxon>
        <taxon>Solanaceae</taxon>
        <taxon>Nicotianoideae</taxon>
        <taxon>Nicotianeae</taxon>
        <taxon>Nicotiana</taxon>
    </lineage>
</organism>
<dbReference type="InterPro" id="IPR015403">
    <property type="entry name" value="Mon2/Sec7/BIG1-like_HDS"/>
</dbReference>
<accession>A0A1U7X7W6</accession>
<evidence type="ECO:0000313" key="3">
    <source>
        <dbReference type="Proteomes" id="UP000189701"/>
    </source>
</evidence>
<dbReference type="Proteomes" id="UP000189701">
    <property type="component" value="Unplaced"/>
</dbReference>
<evidence type="ECO:0000259" key="2">
    <source>
        <dbReference type="Pfam" id="PF16206"/>
    </source>
</evidence>
<dbReference type="InterPro" id="IPR032817">
    <property type="entry name" value="Mon2_C"/>
</dbReference>
<keyword evidence="3" id="KW-1185">Reference proteome</keyword>
<protein>
    <submittedName>
        <fullName evidence="4">Protein MON2 homolog</fullName>
    </submittedName>
</protein>
<reference evidence="4" key="2">
    <citation type="submission" date="2025-08" db="UniProtKB">
        <authorList>
            <consortium name="RefSeq"/>
        </authorList>
    </citation>
    <scope>IDENTIFICATION</scope>
    <source>
        <tissue evidence="4">Leaf</tissue>
    </source>
</reference>
<dbReference type="eggNOG" id="KOG1848">
    <property type="taxonomic scope" value="Eukaryota"/>
</dbReference>
<sequence length="305" mass="34199">MDQSISAVLGSNQVQEYASSKLQGACNDVQTENIELRSLECAVISPLKVLYSSAQNIDVRAGSLKILLHVLERHGEKLHYSWPNILELLRSVANAAEKDLITLGFQNLRVIMNDGLSTVPADCLHVCIDVTGAYSAQNTELNISLTAIGLLWTSTDFIVKGFLYKQNEEKESDSNGMKEERALSFSGKVNDQALQMSIVDCDKLLFSIFSLLQNLGADERPEVFVFSVQLNFFLVTFFEHIADRQLTFRLSSPFLFSPFMTSSNSGICYFNPERLVVAKQTYLEYLIGESNLLETREPIQIIEDM</sequence>
<feature type="domain" description="Mon2/Sec7/BIG1-like HDS" evidence="1">
    <location>
        <begin position="38"/>
        <end position="108"/>
    </location>
</feature>
<dbReference type="STRING" id="4096.A0A1U7X7W6"/>